<gene>
    <name evidence="2" type="ORF">MNBD_CHLOROFLEXI01-3680</name>
</gene>
<feature type="non-terminal residue" evidence="2">
    <location>
        <position position="67"/>
    </location>
</feature>
<proteinExistence type="predicted"/>
<protein>
    <submittedName>
        <fullName evidence="2">Uncharacterized protein</fullName>
    </submittedName>
</protein>
<keyword evidence="1" id="KW-0472">Membrane</keyword>
<evidence type="ECO:0000256" key="1">
    <source>
        <dbReference type="SAM" id="Phobius"/>
    </source>
</evidence>
<keyword evidence="1" id="KW-1133">Transmembrane helix</keyword>
<sequence length="67" mass="7534">MTVELVLAVVVGVVTGVLIALWWDSQTLVRRVQEANGEKKKAFIALQKIQIQQRAAEQQLQMMQGEL</sequence>
<organism evidence="2">
    <name type="scientific">hydrothermal vent metagenome</name>
    <dbReference type="NCBI Taxonomy" id="652676"/>
    <lineage>
        <taxon>unclassified sequences</taxon>
        <taxon>metagenomes</taxon>
        <taxon>ecological metagenomes</taxon>
    </lineage>
</organism>
<keyword evidence="1" id="KW-0812">Transmembrane</keyword>
<reference evidence="2" key="1">
    <citation type="submission" date="2018-06" db="EMBL/GenBank/DDBJ databases">
        <authorList>
            <person name="Zhirakovskaya E."/>
        </authorList>
    </citation>
    <scope>NUCLEOTIDE SEQUENCE</scope>
</reference>
<accession>A0A3B0WE56</accession>
<dbReference type="EMBL" id="UOEU01000976">
    <property type="protein sequence ID" value="VAW42866.1"/>
    <property type="molecule type" value="Genomic_DNA"/>
</dbReference>
<name>A0A3B0WE56_9ZZZZ</name>
<feature type="transmembrane region" description="Helical" evidence="1">
    <location>
        <begin position="6"/>
        <end position="23"/>
    </location>
</feature>
<dbReference type="AlphaFoldDB" id="A0A3B0WE56"/>
<evidence type="ECO:0000313" key="2">
    <source>
        <dbReference type="EMBL" id="VAW42866.1"/>
    </source>
</evidence>